<evidence type="ECO:0000313" key="8">
    <source>
        <dbReference type="EMBL" id="MBC8519913.1"/>
    </source>
</evidence>
<evidence type="ECO:0000256" key="2">
    <source>
        <dbReference type="ARBA" id="ARBA00022490"/>
    </source>
</evidence>
<evidence type="ECO:0000256" key="6">
    <source>
        <dbReference type="ARBA" id="ARBA00022691"/>
    </source>
</evidence>
<dbReference type="GO" id="GO:0070475">
    <property type="term" value="P:rRNA base methylation"/>
    <property type="evidence" value="ECO:0007669"/>
    <property type="project" value="UniProtKB-UniRule"/>
</dbReference>
<sequence length="322" mass="36024">MSISDQGHHHVAHYSVMLEEAVAGLNIKPDGFYVDATFGRGGHAAEILKRLSSHGRLLLMDRDPVAVQAAEERFSEDSRVSIVHAPFSDLKMVLLHEDMAIDGLLLDLGVSSPQLDQAERGFSFMKQGPLDMRMNPQQGTSAAEWIKDASQDEIANVLWEFGDERHSRRVARAIVRARDEDPINTTLQLAEIVRRSIPGKQKRHPATKTFQAIRIYLNRELDELGEVLDQAVELLNTGGRVAVISFHSLEDRMVKRFFRKCEKGESNLPPDLPIRSIEHSGVMRVIGKAQFPSADEISINPRSRSAVLRVAEKLELPGERGE</sequence>
<comment type="function">
    <text evidence="7">Specifically methylates the N4 position of cytidine in position 1402 (C1402) of 16S rRNA.</text>
</comment>
<comment type="subcellular location">
    <subcellularLocation>
        <location evidence="7">Cytoplasm</location>
    </subcellularLocation>
</comment>
<evidence type="ECO:0000313" key="9">
    <source>
        <dbReference type="Proteomes" id="UP000654401"/>
    </source>
</evidence>
<comment type="similarity">
    <text evidence="1 7">Belongs to the methyltransferase superfamily. RsmH family.</text>
</comment>
<evidence type="ECO:0000256" key="3">
    <source>
        <dbReference type="ARBA" id="ARBA00022552"/>
    </source>
</evidence>
<dbReference type="AlphaFoldDB" id="A0A8J6P8D8"/>
<evidence type="ECO:0000256" key="1">
    <source>
        <dbReference type="ARBA" id="ARBA00010396"/>
    </source>
</evidence>
<dbReference type="PIRSF" id="PIRSF004486">
    <property type="entry name" value="MraW"/>
    <property type="match status" value="1"/>
</dbReference>
<dbReference type="Gene3D" id="1.10.150.170">
    <property type="entry name" value="Putative methyltransferase TM0872, insert domain"/>
    <property type="match status" value="1"/>
</dbReference>
<comment type="caution">
    <text evidence="8">The sequence shown here is derived from an EMBL/GenBank/DDBJ whole genome shotgun (WGS) entry which is preliminary data.</text>
</comment>
<keyword evidence="2 7" id="KW-0963">Cytoplasm</keyword>
<evidence type="ECO:0000256" key="7">
    <source>
        <dbReference type="HAMAP-Rule" id="MF_01007"/>
    </source>
</evidence>
<dbReference type="NCBIfam" id="TIGR00006">
    <property type="entry name" value="16S rRNA (cytosine(1402)-N(4))-methyltransferase RsmH"/>
    <property type="match status" value="1"/>
</dbReference>
<dbReference type="InterPro" id="IPR029063">
    <property type="entry name" value="SAM-dependent_MTases_sf"/>
</dbReference>
<proteinExistence type="inferred from homology"/>
<reference evidence="8 9" key="1">
    <citation type="submission" date="2020-08" db="EMBL/GenBank/DDBJ databases">
        <title>Bridging the membrane lipid divide: bacteria of the FCB group superphylum have the potential to synthesize archaeal ether lipids.</title>
        <authorList>
            <person name="Villanueva L."/>
            <person name="Von Meijenfeldt F.A.B."/>
            <person name="Westbye A.B."/>
            <person name="Yadav S."/>
            <person name="Hopmans E.C."/>
            <person name="Dutilh B.E."/>
            <person name="Sinninghe Damste J.S."/>
        </authorList>
    </citation>
    <scope>NUCLEOTIDE SEQUENCE [LARGE SCALE GENOMIC DNA]</scope>
    <source>
        <strain evidence="8">NIOZ-UU100</strain>
    </source>
</reference>
<keyword evidence="5 7" id="KW-0808">Transferase</keyword>
<dbReference type="InterPro" id="IPR023397">
    <property type="entry name" value="SAM-dep_MeTrfase_MraW_recog"/>
</dbReference>
<keyword evidence="3 7" id="KW-0698">rRNA processing</keyword>
<dbReference type="EMBL" id="JACNFK010000029">
    <property type="protein sequence ID" value="MBC8519913.1"/>
    <property type="molecule type" value="Genomic_DNA"/>
</dbReference>
<feature type="binding site" evidence="7">
    <location>
        <position position="87"/>
    </location>
    <ligand>
        <name>S-adenosyl-L-methionine</name>
        <dbReference type="ChEBI" id="CHEBI:59789"/>
    </ligand>
</feature>
<dbReference type="GO" id="GO:0005737">
    <property type="term" value="C:cytoplasm"/>
    <property type="evidence" value="ECO:0007669"/>
    <property type="project" value="UniProtKB-SubCell"/>
</dbReference>
<dbReference type="PANTHER" id="PTHR11265">
    <property type="entry name" value="S-ADENOSYL-METHYLTRANSFERASE MRAW"/>
    <property type="match status" value="1"/>
</dbReference>
<feature type="binding site" evidence="7">
    <location>
        <position position="114"/>
    </location>
    <ligand>
        <name>S-adenosyl-L-methionine</name>
        <dbReference type="ChEBI" id="CHEBI:59789"/>
    </ligand>
</feature>
<dbReference type="GO" id="GO:0071424">
    <property type="term" value="F:rRNA (cytosine-N4-)-methyltransferase activity"/>
    <property type="evidence" value="ECO:0007669"/>
    <property type="project" value="UniProtKB-UniRule"/>
</dbReference>
<dbReference type="Pfam" id="PF01795">
    <property type="entry name" value="Methyltransf_5"/>
    <property type="match status" value="1"/>
</dbReference>
<keyword evidence="6 7" id="KW-0949">S-adenosyl-L-methionine</keyword>
<feature type="binding site" evidence="7">
    <location>
        <position position="107"/>
    </location>
    <ligand>
        <name>S-adenosyl-L-methionine</name>
        <dbReference type="ChEBI" id="CHEBI:59789"/>
    </ligand>
</feature>
<dbReference type="SUPFAM" id="SSF81799">
    <property type="entry name" value="Putative methyltransferase TM0872, insert domain"/>
    <property type="match status" value="1"/>
</dbReference>
<evidence type="ECO:0000256" key="4">
    <source>
        <dbReference type="ARBA" id="ARBA00022603"/>
    </source>
</evidence>
<protein>
    <recommendedName>
        <fullName evidence="7">Ribosomal RNA small subunit methyltransferase H</fullName>
        <ecNumber evidence="7">2.1.1.199</ecNumber>
    </recommendedName>
    <alternativeName>
        <fullName evidence="7">16S rRNA m(4)C1402 methyltransferase</fullName>
    </alternativeName>
    <alternativeName>
        <fullName evidence="7">rRNA (cytosine-N(4)-)-methyltransferase RsmH</fullName>
    </alternativeName>
</protein>
<dbReference type="EC" id="2.1.1.199" evidence="7"/>
<evidence type="ECO:0000256" key="5">
    <source>
        <dbReference type="ARBA" id="ARBA00022679"/>
    </source>
</evidence>
<dbReference type="Proteomes" id="UP000654401">
    <property type="component" value="Unassembled WGS sequence"/>
</dbReference>
<dbReference type="SUPFAM" id="SSF53335">
    <property type="entry name" value="S-adenosyl-L-methionine-dependent methyltransferases"/>
    <property type="match status" value="1"/>
</dbReference>
<keyword evidence="4 7" id="KW-0489">Methyltransferase</keyword>
<name>A0A8J6P8D8_9GAMM</name>
<gene>
    <name evidence="7 8" type="primary">rsmH</name>
    <name evidence="8" type="ORF">H8D24_05860</name>
</gene>
<organism evidence="8 9">
    <name type="scientific">Candidatus Thiopontia autotrophica</name>
    <dbReference type="NCBI Taxonomy" id="2841688"/>
    <lineage>
        <taxon>Bacteria</taxon>
        <taxon>Pseudomonadati</taxon>
        <taxon>Pseudomonadota</taxon>
        <taxon>Gammaproteobacteria</taxon>
        <taxon>Candidatus Thiopontia</taxon>
    </lineage>
</organism>
<dbReference type="PANTHER" id="PTHR11265:SF0">
    <property type="entry name" value="12S RRNA N4-METHYLCYTIDINE METHYLTRANSFERASE"/>
    <property type="match status" value="1"/>
</dbReference>
<dbReference type="FunFam" id="1.10.150.170:FF:000001">
    <property type="entry name" value="Ribosomal RNA small subunit methyltransferase H"/>
    <property type="match status" value="1"/>
</dbReference>
<dbReference type="InterPro" id="IPR002903">
    <property type="entry name" value="RsmH"/>
</dbReference>
<comment type="catalytic activity">
    <reaction evidence="7">
        <text>cytidine(1402) in 16S rRNA + S-adenosyl-L-methionine = N(4)-methylcytidine(1402) in 16S rRNA + S-adenosyl-L-homocysteine + H(+)</text>
        <dbReference type="Rhea" id="RHEA:42928"/>
        <dbReference type="Rhea" id="RHEA-COMP:10286"/>
        <dbReference type="Rhea" id="RHEA-COMP:10287"/>
        <dbReference type="ChEBI" id="CHEBI:15378"/>
        <dbReference type="ChEBI" id="CHEBI:57856"/>
        <dbReference type="ChEBI" id="CHEBI:59789"/>
        <dbReference type="ChEBI" id="CHEBI:74506"/>
        <dbReference type="ChEBI" id="CHEBI:82748"/>
        <dbReference type="EC" id="2.1.1.199"/>
    </reaction>
</comment>
<accession>A0A8J6P8D8</accession>
<feature type="binding site" evidence="7">
    <location>
        <position position="61"/>
    </location>
    <ligand>
        <name>S-adenosyl-L-methionine</name>
        <dbReference type="ChEBI" id="CHEBI:59789"/>
    </ligand>
</feature>
<dbReference type="Gene3D" id="3.40.50.150">
    <property type="entry name" value="Vaccinia Virus protein VP39"/>
    <property type="match status" value="1"/>
</dbReference>
<feature type="binding site" evidence="7">
    <location>
        <begin position="41"/>
        <end position="43"/>
    </location>
    <ligand>
        <name>S-adenosyl-L-methionine</name>
        <dbReference type="ChEBI" id="CHEBI:59789"/>
    </ligand>
</feature>
<dbReference type="HAMAP" id="MF_01007">
    <property type="entry name" value="16SrRNA_methyltr_H"/>
    <property type="match status" value="1"/>
</dbReference>